<sequence length="122" mass="13495">MKLFKFLLFAFISCVYSTQGLAQNTPTPTLIGAVFEDENKNGLREKDEQGIPGVRIMIQGGFIVETDADGLFHVDGLPRARNIVIKLDKQTLPIGYQLTTQNPRSVYRSSSMANINFGAAKE</sequence>
<name>A0A8J3FZ53_9BURK</name>
<evidence type="ECO:0000256" key="1">
    <source>
        <dbReference type="ARBA" id="ARBA00004613"/>
    </source>
</evidence>
<dbReference type="Pfam" id="PF17210">
    <property type="entry name" value="SdrD_B"/>
    <property type="match status" value="1"/>
</dbReference>
<dbReference type="InterPro" id="IPR013783">
    <property type="entry name" value="Ig-like_fold"/>
</dbReference>
<dbReference type="SUPFAM" id="SSF117074">
    <property type="entry name" value="Hypothetical protein PA1324"/>
    <property type="match status" value="1"/>
</dbReference>
<proteinExistence type="predicted"/>
<evidence type="ECO:0000313" key="7">
    <source>
        <dbReference type="Proteomes" id="UP000614287"/>
    </source>
</evidence>
<evidence type="ECO:0000256" key="2">
    <source>
        <dbReference type="ARBA" id="ARBA00022525"/>
    </source>
</evidence>
<organism evidence="6 7">
    <name type="scientific">Formosimonas limnophila</name>
    <dbReference type="NCBI Taxonomy" id="1384487"/>
    <lineage>
        <taxon>Bacteria</taxon>
        <taxon>Pseudomonadati</taxon>
        <taxon>Pseudomonadota</taxon>
        <taxon>Betaproteobacteria</taxon>
        <taxon>Burkholderiales</taxon>
        <taxon>Burkholderiaceae</taxon>
        <taxon>Formosimonas</taxon>
    </lineage>
</organism>
<feature type="domain" description="SD-repeat containing protein B" evidence="5">
    <location>
        <begin position="33"/>
        <end position="108"/>
    </location>
</feature>
<evidence type="ECO:0000256" key="3">
    <source>
        <dbReference type="ARBA" id="ARBA00022729"/>
    </source>
</evidence>
<evidence type="ECO:0000256" key="4">
    <source>
        <dbReference type="SAM" id="SignalP"/>
    </source>
</evidence>
<dbReference type="Proteomes" id="UP000614287">
    <property type="component" value="Unassembled WGS sequence"/>
</dbReference>
<feature type="signal peptide" evidence="4">
    <location>
        <begin position="1"/>
        <end position="22"/>
    </location>
</feature>
<evidence type="ECO:0000259" key="5">
    <source>
        <dbReference type="Pfam" id="PF17210"/>
    </source>
</evidence>
<accession>A0A8J3FZ53</accession>
<dbReference type="GO" id="GO:0005576">
    <property type="term" value="C:extracellular region"/>
    <property type="evidence" value="ECO:0007669"/>
    <property type="project" value="UniProtKB-SubCell"/>
</dbReference>
<keyword evidence="7" id="KW-1185">Reference proteome</keyword>
<comment type="subcellular location">
    <subcellularLocation>
        <location evidence="1">Secreted</location>
    </subcellularLocation>
</comment>
<evidence type="ECO:0000313" key="6">
    <source>
        <dbReference type="EMBL" id="GHA65534.1"/>
    </source>
</evidence>
<keyword evidence="2" id="KW-0964">Secreted</keyword>
<dbReference type="RefSeq" id="WP_189490559.1">
    <property type="nucleotide sequence ID" value="NZ_BMZG01000001.1"/>
</dbReference>
<keyword evidence="3 4" id="KW-0732">Signal</keyword>
<reference evidence="6" key="2">
    <citation type="submission" date="2020-09" db="EMBL/GenBank/DDBJ databases">
        <authorList>
            <person name="Sun Q."/>
            <person name="Kim S."/>
        </authorList>
    </citation>
    <scope>NUCLEOTIDE SEQUENCE</scope>
    <source>
        <strain evidence="6">KCTC 32501</strain>
    </source>
</reference>
<protein>
    <recommendedName>
        <fullName evidence="5">SD-repeat containing protein B domain-containing protein</fullName>
    </recommendedName>
</protein>
<dbReference type="Gene3D" id="2.60.40.10">
    <property type="entry name" value="Immunoglobulins"/>
    <property type="match status" value="1"/>
</dbReference>
<reference evidence="6" key="1">
    <citation type="journal article" date="2014" name="Int. J. Syst. Evol. Microbiol.">
        <title>Complete genome sequence of Corynebacterium casei LMG S-19264T (=DSM 44701T), isolated from a smear-ripened cheese.</title>
        <authorList>
            <consortium name="US DOE Joint Genome Institute (JGI-PGF)"/>
            <person name="Walter F."/>
            <person name="Albersmeier A."/>
            <person name="Kalinowski J."/>
            <person name="Ruckert C."/>
        </authorList>
    </citation>
    <scope>NUCLEOTIDE SEQUENCE</scope>
    <source>
        <strain evidence="6">KCTC 32501</strain>
    </source>
</reference>
<gene>
    <name evidence="6" type="ORF">GCM10009007_02680</name>
</gene>
<dbReference type="InterPro" id="IPR033764">
    <property type="entry name" value="Sdr_B"/>
</dbReference>
<dbReference type="EMBL" id="BMZG01000001">
    <property type="protein sequence ID" value="GHA65534.1"/>
    <property type="molecule type" value="Genomic_DNA"/>
</dbReference>
<comment type="caution">
    <text evidence="6">The sequence shown here is derived from an EMBL/GenBank/DDBJ whole genome shotgun (WGS) entry which is preliminary data.</text>
</comment>
<dbReference type="AlphaFoldDB" id="A0A8J3FZ53"/>
<feature type="chain" id="PRO_5035187108" description="SD-repeat containing protein B domain-containing protein" evidence="4">
    <location>
        <begin position="23"/>
        <end position="122"/>
    </location>
</feature>